<organism evidence="1 2">
    <name type="scientific">Helicobacter cinaedi CCUG 18818 = ATCC BAA-847</name>
    <dbReference type="NCBI Taxonomy" id="537971"/>
    <lineage>
        <taxon>Bacteria</taxon>
        <taxon>Pseudomonadati</taxon>
        <taxon>Campylobacterota</taxon>
        <taxon>Epsilonproteobacteria</taxon>
        <taxon>Campylobacterales</taxon>
        <taxon>Helicobacteraceae</taxon>
        <taxon>Helicobacter</taxon>
    </lineage>
</organism>
<reference evidence="2" key="1">
    <citation type="journal article" date="2014" name="Genome Announc.">
        <title>Draft genome sequences of six enterohepatic helicobacter species isolated from humans and one from rhesus macaques.</title>
        <authorList>
            <person name="Shen Z."/>
            <person name="Sheh A."/>
            <person name="Young S.K."/>
            <person name="Abouelliel A."/>
            <person name="Ward D.V."/>
            <person name="Earl A.M."/>
            <person name="Fox J.G."/>
        </authorList>
    </citation>
    <scope>NUCLEOTIDE SEQUENCE [LARGE SCALE GENOMIC DNA]</scope>
    <source>
        <strain evidence="2">CCUG 18818</strain>
    </source>
</reference>
<sequence>MPIIILYYLLTYLLESAPPMLKAGLMGYDKHHKEACLLYKYF</sequence>
<gene>
    <name evidence="1" type="ORF">HCCG_00280</name>
</gene>
<name>A0ABN0B8H7_9HELI</name>
<evidence type="ECO:0000313" key="2">
    <source>
        <dbReference type="Proteomes" id="UP000005755"/>
    </source>
</evidence>
<proteinExistence type="predicted"/>
<dbReference type="RefSeq" id="WP_002955557.1">
    <property type="nucleotide sequence ID" value="NC_020555.1"/>
</dbReference>
<evidence type="ECO:0000313" key="1">
    <source>
        <dbReference type="EMBL" id="EFR45734.1"/>
    </source>
</evidence>
<protein>
    <submittedName>
        <fullName evidence="1">Uncharacterized protein</fullName>
    </submittedName>
</protein>
<keyword evidence="2" id="KW-1185">Reference proteome</keyword>
<accession>A0ABN0B8H7</accession>
<dbReference type="Proteomes" id="UP000005755">
    <property type="component" value="Unassembled WGS sequence"/>
</dbReference>
<dbReference type="EMBL" id="DS990391">
    <property type="protein sequence ID" value="EFR45734.1"/>
    <property type="molecule type" value="Genomic_DNA"/>
</dbReference>